<name>A0A656AX29_VIBCL</name>
<reference evidence="1 2" key="1">
    <citation type="submission" date="2015-07" db="EMBL/GenBank/DDBJ databases">
        <authorList>
            <consortium name="Pathogen Informatics"/>
        </authorList>
    </citation>
    <scope>NUCLEOTIDE SEQUENCE [LARGE SCALE GENOMIC DNA]</scope>
    <source>
        <strain evidence="1 2">A316</strain>
    </source>
</reference>
<accession>A0A656AX29</accession>
<dbReference type="AlphaFoldDB" id="A0A656AX29"/>
<protein>
    <submittedName>
        <fullName evidence="1">Uncharacterized protein</fullName>
    </submittedName>
</protein>
<dbReference type="EMBL" id="CWQY01000091">
    <property type="protein sequence ID" value="CSD45700.1"/>
    <property type="molecule type" value="Genomic_DNA"/>
</dbReference>
<dbReference type="Proteomes" id="UP000041770">
    <property type="component" value="Unassembled WGS sequence"/>
</dbReference>
<evidence type="ECO:0000313" key="2">
    <source>
        <dbReference type="Proteomes" id="UP000041770"/>
    </source>
</evidence>
<evidence type="ECO:0000313" key="1">
    <source>
        <dbReference type="EMBL" id="CSD45700.1"/>
    </source>
</evidence>
<proteinExistence type="predicted"/>
<organism evidence="1 2">
    <name type="scientific">Vibrio cholerae</name>
    <dbReference type="NCBI Taxonomy" id="666"/>
    <lineage>
        <taxon>Bacteria</taxon>
        <taxon>Pseudomonadati</taxon>
        <taxon>Pseudomonadota</taxon>
        <taxon>Gammaproteobacteria</taxon>
        <taxon>Vibrionales</taxon>
        <taxon>Vibrionaceae</taxon>
        <taxon>Vibrio</taxon>
    </lineage>
</organism>
<sequence>MSEIELVGVHELFAIKGVVCASEPIDLLVAISNQDYLAVLL</sequence>
<gene>
    <name evidence="1" type="ORF">ERS013200_04207</name>
</gene>